<dbReference type="OrthoDB" id="288590at2759"/>
<dbReference type="PANTHER" id="PTHR47990">
    <property type="entry name" value="2-OXOGLUTARATE (2OG) AND FE(II)-DEPENDENT OXYGENASE SUPERFAMILY PROTEIN-RELATED"/>
    <property type="match status" value="1"/>
</dbReference>
<reference evidence="3 4" key="1">
    <citation type="submission" date="2016-09" db="EMBL/GenBank/DDBJ databases">
        <title>The draft genome of Dichanthelium oligosanthes: A C3 panicoid grass species.</title>
        <authorList>
            <person name="Studer A.J."/>
            <person name="Schnable J.C."/>
            <person name="Brutnell T.P."/>
        </authorList>
    </citation>
    <scope>NUCLEOTIDE SEQUENCE [LARGE SCALE GENOMIC DNA]</scope>
    <source>
        <strain evidence="4">cv. Kellogg 1175</strain>
        <tissue evidence="3">Leaf</tissue>
    </source>
</reference>
<dbReference type="GO" id="GO:0046872">
    <property type="term" value="F:metal ion binding"/>
    <property type="evidence" value="ECO:0007669"/>
    <property type="project" value="UniProtKB-KW"/>
</dbReference>
<evidence type="ECO:0000313" key="4">
    <source>
        <dbReference type="Proteomes" id="UP000095767"/>
    </source>
</evidence>
<dbReference type="GO" id="GO:0016491">
    <property type="term" value="F:oxidoreductase activity"/>
    <property type="evidence" value="ECO:0007669"/>
    <property type="project" value="UniProtKB-KW"/>
</dbReference>
<dbReference type="Gene3D" id="2.60.120.330">
    <property type="entry name" value="B-lactam Antibiotic, Isopenicillin N Synthase, Chain"/>
    <property type="match status" value="1"/>
</dbReference>
<dbReference type="Proteomes" id="UP000095767">
    <property type="component" value="Unassembled WGS sequence"/>
</dbReference>
<keyword evidence="1" id="KW-0408">Iron</keyword>
<dbReference type="STRING" id="888268.A0A1E5WJ54"/>
<dbReference type="InterPro" id="IPR027443">
    <property type="entry name" value="IPNS-like_sf"/>
</dbReference>
<protein>
    <recommendedName>
        <fullName evidence="2">Fe2OG dioxygenase domain-containing protein</fullName>
    </recommendedName>
</protein>
<dbReference type="Pfam" id="PF03171">
    <property type="entry name" value="2OG-FeII_Oxy"/>
    <property type="match status" value="1"/>
</dbReference>
<evidence type="ECO:0000259" key="2">
    <source>
        <dbReference type="PROSITE" id="PS51471"/>
    </source>
</evidence>
<feature type="domain" description="Fe2OG dioxygenase" evidence="2">
    <location>
        <begin position="117"/>
        <end position="198"/>
    </location>
</feature>
<comment type="similarity">
    <text evidence="1">Belongs to the iron/ascorbate-dependent oxidoreductase family.</text>
</comment>
<dbReference type="AlphaFoldDB" id="A0A1E5WJ54"/>
<gene>
    <name evidence="3" type="ORF">BAE44_0001545</name>
</gene>
<keyword evidence="1" id="KW-0479">Metal-binding</keyword>
<evidence type="ECO:0000256" key="1">
    <source>
        <dbReference type="RuleBase" id="RU003682"/>
    </source>
</evidence>
<name>A0A1E5WJ54_9POAL</name>
<accession>A0A1E5WJ54</accession>
<dbReference type="EMBL" id="LWDX02005574">
    <property type="protein sequence ID" value="OEL37436.1"/>
    <property type="molecule type" value="Genomic_DNA"/>
</dbReference>
<dbReference type="InterPro" id="IPR050231">
    <property type="entry name" value="Iron_ascorbate_oxido_reductase"/>
</dbReference>
<keyword evidence="4" id="KW-1185">Reference proteome</keyword>
<organism evidence="3 4">
    <name type="scientific">Dichanthelium oligosanthes</name>
    <dbReference type="NCBI Taxonomy" id="888268"/>
    <lineage>
        <taxon>Eukaryota</taxon>
        <taxon>Viridiplantae</taxon>
        <taxon>Streptophyta</taxon>
        <taxon>Embryophyta</taxon>
        <taxon>Tracheophyta</taxon>
        <taxon>Spermatophyta</taxon>
        <taxon>Magnoliopsida</taxon>
        <taxon>Liliopsida</taxon>
        <taxon>Poales</taxon>
        <taxon>Poaceae</taxon>
        <taxon>PACMAD clade</taxon>
        <taxon>Panicoideae</taxon>
        <taxon>Panicodae</taxon>
        <taxon>Paniceae</taxon>
        <taxon>Dichantheliinae</taxon>
        <taxon>Dichanthelium</taxon>
    </lineage>
</organism>
<dbReference type="InterPro" id="IPR044861">
    <property type="entry name" value="IPNS-like_FE2OG_OXY"/>
</dbReference>
<dbReference type="SUPFAM" id="SSF51197">
    <property type="entry name" value="Clavaminate synthase-like"/>
    <property type="match status" value="1"/>
</dbReference>
<comment type="caution">
    <text evidence="3">The sequence shown here is derived from an EMBL/GenBank/DDBJ whole genome shotgun (WGS) entry which is preliminary data.</text>
</comment>
<keyword evidence="1" id="KW-0560">Oxidoreductase</keyword>
<dbReference type="PROSITE" id="PS51471">
    <property type="entry name" value="FE2OG_OXY"/>
    <property type="match status" value="1"/>
</dbReference>
<proteinExistence type="inferred from homology"/>
<evidence type="ECO:0000313" key="3">
    <source>
        <dbReference type="EMBL" id="OEL37436.1"/>
    </source>
</evidence>
<sequence>MDPYKHLLDSHPHRLDVDDRATTMDEDHSSKCILPVIDLASLQYASTEQCRASIVRTASEWGAGGRVPAALRAQGDKTRLVIEEVSTAMSKLAGILVVDLRGGGDDEEEEDMVVRCTWNMCFLRLNWYPPCGAFELCPHSDSDFLTILHQADGVGGLQLLKAGQWLAAWSNERYRNVEHRVMASMAHERFSVAFFLCPAIDTLIRPCCSNGGGGPRCKSFTFGE</sequence>
<dbReference type="InterPro" id="IPR005123">
    <property type="entry name" value="Oxoglu/Fe-dep_dioxygenase_dom"/>
</dbReference>